<feature type="transmembrane region" description="Helical" evidence="1">
    <location>
        <begin position="80"/>
        <end position="101"/>
    </location>
</feature>
<dbReference type="EMBL" id="QPJM01000005">
    <property type="protein sequence ID" value="RCW83774.1"/>
    <property type="molecule type" value="Genomic_DNA"/>
</dbReference>
<gene>
    <name evidence="2" type="ORF">C7476_105269</name>
</gene>
<name>A0A368Z003_9HYPH</name>
<proteinExistence type="predicted"/>
<keyword evidence="3" id="KW-1185">Reference proteome</keyword>
<dbReference type="Proteomes" id="UP000253324">
    <property type="component" value="Unassembled WGS sequence"/>
</dbReference>
<evidence type="ECO:0008006" key="4">
    <source>
        <dbReference type="Google" id="ProtNLM"/>
    </source>
</evidence>
<evidence type="ECO:0000256" key="1">
    <source>
        <dbReference type="SAM" id="Phobius"/>
    </source>
</evidence>
<keyword evidence="1" id="KW-0812">Transmembrane</keyword>
<dbReference type="OrthoDB" id="8117114at2"/>
<accession>A0A368Z003</accession>
<keyword evidence="1" id="KW-0472">Membrane</keyword>
<evidence type="ECO:0000313" key="3">
    <source>
        <dbReference type="Proteomes" id="UP000253324"/>
    </source>
</evidence>
<dbReference type="RefSeq" id="WP_114430146.1">
    <property type="nucleotide sequence ID" value="NZ_QPJM01000005.1"/>
</dbReference>
<comment type="caution">
    <text evidence="2">The sequence shown here is derived from an EMBL/GenBank/DDBJ whole genome shotgun (WGS) entry which is preliminary data.</text>
</comment>
<keyword evidence="1" id="KW-1133">Transmembrane helix</keyword>
<reference evidence="2 3" key="1">
    <citation type="submission" date="2018-07" db="EMBL/GenBank/DDBJ databases">
        <title>Genomic Encyclopedia of Type Strains, Phase III (KMG-III): the genomes of soil and plant-associated and newly described type strains.</title>
        <authorList>
            <person name="Whitman W."/>
        </authorList>
    </citation>
    <scope>NUCLEOTIDE SEQUENCE [LARGE SCALE GENOMIC DNA]</scope>
    <source>
        <strain evidence="2 3">31-25a</strain>
    </source>
</reference>
<sequence>MATNTTKVQAMAEKDLENQVAALRKQLATISKSLSEHGYELYENGGSSAYEAVKKNSRKAARFVGEEAHMVSEKARENPMTAVAIVSAVAGIGLLAGLSAYRR</sequence>
<organism evidence="2 3">
    <name type="scientific">Phyllobacterium bourgognense</name>
    <dbReference type="NCBI Taxonomy" id="314236"/>
    <lineage>
        <taxon>Bacteria</taxon>
        <taxon>Pseudomonadati</taxon>
        <taxon>Pseudomonadota</taxon>
        <taxon>Alphaproteobacteria</taxon>
        <taxon>Hyphomicrobiales</taxon>
        <taxon>Phyllobacteriaceae</taxon>
        <taxon>Phyllobacterium</taxon>
    </lineage>
</organism>
<evidence type="ECO:0000313" key="2">
    <source>
        <dbReference type="EMBL" id="RCW83774.1"/>
    </source>
</evidence>
<protein>
    <recommendedName>
        <fullName evidence="4">ElaB/YqjD/DUF883 family membrane-anchored ribosome-binding protein</fullName>
    </recommendedName>
</protein>
<dbReference type="AlphaFoldDB" id="A0A368Z003"/>